<dbReference type="AlphaFoldDB" id="E7FVV9"/>
<dbReference type="STRING" id="1648.A2I91_03110"/>
<organism evidence="1 2">
    <name type="scientific">Erysipelothrix rhusiopathiae ATCC 19414</name>
    <dbReference type="NCBI Taxonomy" id="525280"/>
    <lineage>
        <taxon>Bacteria</taxon>
        <taxon>Bacillati</taxon>
        <taxon>Bacillota</taxon>
        <taxon>Erysipelotrichia</taxon>
        <taxon>Erysipelotrichales</taxon>
        <taxon>Erysipelotrichaceae</taxon>
        <taxon>Erysipelothrix</taxon>
    </lineage>
</organism>
<reference evidence="1" key="1">
    <citation type="submission" date="2011-01" db="EMBL/GenBank/DDBJ databases">
        <authorList>
            <person name="Muzny D."/>
            <person name="Qin X."/>
            <person name="Buhay C."/>
            <person name="Dugan-Rocha S."/>
            <person name="Ding Y."/>
            <person name="Chen G."/>
            <person name="Hawes A."/>
            <person name="Holder M."/>
            <person name="Jhangiani S."/>
            <person name="Johnson A."/>
            <person name="Khan Z."/>
            <person name="Li Z."/>
            <person name="Liu W."/>
            <person name="Liu X."/>
            <person name="Perez L."/>
            <person name="Shen H."/>
            <person name="Wang Q."/>
            <person name="Watt J."/>
            <person name="Xi L."/>
            <person name="Xin Y."/>
            <person name="Zhou J."/>
            <person name="Deng J."/>
            <person name="Jiang H."/>
            <person name="Liu Y."/>
            <person name="Qu J."/>
            <person name="Song X.-Z."/>
            <person name="Zhang L."/>
            <person name="Villasana D."/>
            <person name="Johnson A."/>
            <person name="Liu J."/>
            <person name="Liyanage D."/>
            <person name="Lorensuhewa L."/>
            <person name="Robinson T."/>
            <person name="Song A."/>
            <person name="Song B.-B."/>
            <person name="Dinh H."/>
            <person name="Thornton R."/>
            <person name="Coyle M."/>
            <person name="Francisco L."/>
            <person name="Jackson L."/>
            <person name="Javaid M."/>
            <person name="Korchina V."/>
            <person name="Kovar C."/>
            <person name="Mata R."/>
            <person name="Mathew T."/>
            <person name="Ngo R."/>
            <person name="Nguyen L."/>
            <person name="Nguyen N."/>
            <person name="Okwuonu G."/>
            <person name="Ongeri F."/>
            <person name="Pham C."/>
            <person name="Simmons D."/>
            <person name="Wilczek-Boney K."/>
            <person name="Hale W."/>
            <person name="Jakkamsetti A."/>
            <person name="Pham P."/>
            <person name="Ruth R."/>
            <person name="San Lucas F."/>
            <person name="Warren J."/>
            <person name="Zhang J."/>
            <person name="Zhao Z."/>
            <person name="Zhou C."/>
            <person name="Zhu D."/>
            <person name="Lee S."/>
            <person name="Bess C."/>
            <person name="Blankenburg K."/>
            <person name="Forbes L."/>
            <person name="Fu Q."/>
            <person name="Gubbala S."/>
            <person name="Hirani K."/>
            <person name="Jayaseelan J.C."/>
            <person name="Lara F."/>
            <person name="Munidasa M."/>
            <person name="Palculict T."/>
            <person name="Patil S."/>
            <person name="Pu L.-L."/>
            <person name="Saada N."/>
            <person name="Tang L."/>
            <person name="Weissenberger G."/>
            <person name="Zhu Y."/>
            <person name="Hemphill L."/>
            <person name="Shang Y."/>
            <person name="Youmans B."/>
            <person name="Ayvaz T."/>
            <person name="Ross M."/>
            <person name="Santibanez J."/>
            <person name="Aqrawi P."/>
            <person name="Gross S."/>
            <person name="Joshi V."/>
            <person name="Fowler G."/>
            <person name="Nazareth L."/>
            <person name="Reid J."/>
            <person name="Worley K."/>
            <person name="Petrosino J."/>
            <person name="Highlander S."/>
            <person name="Gibbs R."/>
        </authorList>
    </citation>
    <scope>NUCLEOTIDE SEQUENCE [LARGE SCALE GENOMIC DNA]</scope>
    <source>
        <strain evidence="1">ATCC 19414</strain>
    </source>
</reference>
<gene>
    <name evidence="1" type="ORF">HMPREF0357_11136</name>
</gene>
<comment type="caution">
    <text evidence="1">The sequence shown here is derived from an EMBL/GenBank/DDBJ whole genome shotgun (WGS) entry which is preliminary data.</text>
</comment>
<sequence>MVMTQQNIEIREAISAGEQLLYQLEQSRAQLKKASDWGLFDMFGGGMFVTMIKHNRINEAKQHMNDAQFLLQRFSKELRDVHGTFDDLGDLNGFWTFADYFMDGFFADYMVQTKINNALSKLDGLIHSVRGIVNDLHHMQ</sequence>
<protein>
    <submittedName>
        <fullName evidence="1">Uncharacterized protein</fullName>
    </submittedName>
</protein>
<name>E7FVV9_ERYRH</name>
<dbReference type="Proteomes" id="UP000003028">
    <property type="component" value="Unassembled WGS sequence"/>
</dbReference>
<keyword evidence="2" id="KW-1185">Reference proteome</keyword>
<proteinExistence type="predicted"/>
<accession>E7FVV9</accession>
<evidence type="ECO:0000313" key="2">
    <source>
        <dbReference type="Proteomes" id="UP000003028"/>
    </source>
</evidence>
<evidence type="ECO:0000313" key="1">
    <source>
        <dbReference type="EMBL" id="EFY09029.1"/>
    </source>
</evidence>
<dbReference type="EMBL" id="ACLK02000002">
    <property type="protein sequence ID" value="EFY09029.1"/>
    <property type="molecule type" value="Genomic_DNA"/>
</dbReference>